<dbReference type="EMBL" id="KZ825058">
    <property type="protein sequence ID" value="RAH59851.1"/>
    <property type="molecule type" value="Genomic_DNA"/>
</dbReference>
<dbReference type="GeneID" id="37163177"/>
<proteinExistence type="predicted"/>
<name>A0A8G1R721_9EURO</name>
<dbReference type="Proteomes" id="UP000249526">
    <property type="component" value="Unassembled WGS sequence"/>
</dbReference>
<evidence type="ECO:0000313" key="2">
    <source>
        <dbReference type="Proteomes" id="UP000249526"/>
    </source>
</evidence>
<accession>A0A8G1R721</accession>
<dbReference type="AlphaFoldDB" id="A0A8G1R721"/>
<sequence>MGRFGRSRQLSQHPIGWHHGCLLLMAIGNTGAWLPRVVIVVVVVISHHTSSRGAYEHTNKVV</sequence>
<reference evidence="1 2" key="1">
    <citation type="submission" date="2018-02" db="EMBL/GenBank/DDBJ databases">
        <title>The genomes of Aspergillus section Nigri reveals drivers in fungal speciation.</title>
        <authorList>
            <consortium name="DOE Joint Genome Institute"/>
            <person name="Vesth T.C."/>
            <person name="Nybo J."/>
            <person name="Theobald S."/>
            <person name="Brandl J."/>
            <person name="Frisvad J.C."/>
            <person name="Nielsen K.F."/>
            <person name="Lyhne E.K."/>
            <person name="Kogle M.E."/>
            <person name="Kuo A."/>
            <person name="Riley R."/>
            <person name="Clum A."/>
            <person name="Nolan M."/>
            <person name="Lipzen A."/>
            <person name="Salamov A."/>
            <person name="Henrissat B."/>
            <person name="Wiebenga A."/>
            <person name="De vries R.P."/>
            <person name="Grigoriev I.V."/>
            <person name="Mortensen U.H."/>
            <person name="Andersen M.R."/>
            <person name="Baker S.E."/>
        </authorList>
    </citation>
    <scope>NUCLEOTIDE SEQUENCE [LARGE SCALE GENOMIC DNA]</scope>
    <source>
        <strain evidence="1 2">CBS 112811</strain>
    </source>
</reference>
<dbReference type="RefSeq" id="XP_025517773.1">
    <property type="nucleotide sequence ID" value="XM_025659775.1"/>
</dbReference>
<evidence type="ECO:0000313" key="1">
    <source>
        <dbReference type="EMBL" id="RAH59851.1"/>
    </source>
</evidence>
<keyword evidence="2" id="KW-1185">Reference proteome</keyword>
<organism evidence="1 2">
    <name type="scientific">Aspergillus piperis CBS 112811</name>
    <dbReference type="NCBI Taxonomy" id="1448313"/>
    <lineage>
        <taxon>Eukaryota</taxon>
        <taxon>Fungi</taxon>
        <taxon>Dikarya</taxon>
        <taxon>Ascomycota</taxon>
        <taxon>Pezizomycotina</taxon>
        <taxon>Eurotiomycetes</taxon>
        <taxon>Eurotiomycetidae</taxon>
        <taxon>Eurotiales</taxon>
        <taxon>Aspergillaceae</taxon>
        <taxon>Aspergillus</taxon>
        <taxon>Aspergillus subgen. Circumdati</taxon>
    </lineage>
</organism>
<gene>
    <name evidence="1" type="ORF">BO85DRAFT_447715</name>
</gene>
<protein>
    <submittedName>
        <fullName evidence="1">Uncharacterized protein</fullName>
    </submittedName>
</protein>
<feature type="non-terminal residue" evidence="1">
    <location>
        <position position="62"/>
    </location>
</feature>